<organism evidence="1 2">
    <name type="scientific">Symbiodinium necroappetens</name>
    <dbReference type="NCBI Taxonomy" id="1628268"/>
    <lineage>
        <taxon>Eukaryota</taxon>
        <taxon>Sar</taxon>
        <taxon>Alveolata</taxon>
        <taxon>Dinophyceae</taxon>
        <taxon>Suessiales</taxon>
        <taxon>Symbiodiniaceae</taxon>
        <taxon>Symbiodinium</taxon>
    </lineage>
</organism>
<keyword evidence="2" id="KW-1185">Reference proteome</keyword>
<gene>
    <name evidence="1" type="ORF">SNEC2469_LOCUS13825</name>
</gene>
<dbReference type="Proteomes" id="UP000601435">
    <property type="component" value="Unassembled WGS sequence"/>
</dbReference>
<name>A0A812SRV0_9DINO</name>
<dbReference type="AlphaFoldDB" id="A0A812SRV0"/>
<sequence>MLLIASYIAEPPVCLFQFGGFMRKVWPEHWFHVRTDALGTTSKLDASAVCLHASSHVECCLLEAAAESTRKLAAWTSFSIRQRSTIPLPMSGLPFLPCQPVGTVLVLALWTAKCTSLVACNLTGKLSLQGRDLVWPQPTSSDFQVQGFLAKAAMVEFGFETAHSVSARGLVAARYIKQILLQRRPRS</sequence>
<dbReference type="EMBL" id="CAJNJA010022097">
    <property type="protein sequence ID" value="CAE7486746.1"/>
    <property type="molecule type" value="Genomic_DNA"/>
</dbReference>
<protein>
    <submittedName>
        <fullName evidence="1">Uncharacterized protein</fullName>
    </submittedName>
</protein>
<accession>A0A812SRV0</accession>
<evidence type="ECO:0000313" key="1">
    <source>
        <dbReference type="EMBL" id="CAE7486746.1"/>
    </source>
</evidence>
<reference evidence="1" key="1">
    <citation type="submission" date="2021-02" db="EMBL/GenBank/DDBJ databases">
        <authorList>
            <person name="Dougan E. K."/>
            <person name="Rhodes N."/>
            <person name="Thang M."/>
            <person name="Chan C."/>
        </authorList>
    </citation>
    <scope>NUCLEOTIDE SEQUENCE</scope>
</reference>
<evidence type="ECO:0000313" key="2">
    <source>
        <dbReference type="Proteomes" id="UP000601435"/>
    </source>
</evidence>
<proteinExistence type="predicted"/>
<comment type="caution">
    <text evidence="1">The sequence shown here is derived from an EMBL/GenBank/DDBJ whole genome shotgun (WGS) entry which is preliminary data.</text>
</comment>